<dbReference type="EMBL" id="RQTK01000150">
    <property type="protein sequence ID" value="RUS86129.1"/>
    <property type="molecule type" value="Genomic_DNA"/>
</dbReference>
<dbReference type="PANTHER" id="PTHR14386:SF2">
    <property type="entry name" value="PROTEIN FAM204A"/>
    <property type="match status" value="1"/>
</dbReference>
<dbReference type="Proteomes" id="UP000271974">
    <property type="component" value="Unassembled WGS sequence"/>
</dbReference>
<dbReference type="InterPro" id="IPR037690">
    <property type="entry name" value="FAM204A"/>
</dbReference>
<name>A0A433TX20_ELYCH</name>
<evidence type="ECO:0000256" key="2">
    <source>
        <dbReference type="SAM" id="Phobius"/>
    </source>
</evidence>
<protein>
    <submittedName>
        <fullName evidence="3">Uncharacterized protein</fullName>
    </submittedName>
</protein>
<feature type="transmembrane region" description="Helical" evidence="2">
    <location>
        <begin position="6"/>
        <end position="26"/>
    </location>
</feature>
<proteinExistence type="predicted"/>
<keyword evidence="4" id="KW-1185">Reference proteome</keyword>
<keyword evidence="2" id="KW-0812">Transmembrane</keyword>
<evidence type="ECO:0000256" key="1">
    <source>
        <dbReference type="SAM" id="MobiDB-lite"/>
    </source>
</evidence>
<dbReference type="STRING" id="188477.A0A433TX20"/>
<evidence type="ECO:0000313" key="4">
    <source>
        <dbReference type="Proteomes" id="UP000271974"/>
    </source>
</evidence>
<gene>
    <name evidence="3" type="ORF">EGW08_006149</name>
</gene>
<feature type="region of interest" description="Disordered" evidence="1">
    <location>
        <begin position="112"/>
        <end position="131"/>
    </location>
</feature>
<dbReference type="AlphaFoldDB" id="A0A433TX20"/>
<dbReference type="OrthoDB" id="2418792at2759"/>
<keyword evidence="2" id="KW-1133">Transmembrane helix</keyword>
<comment type="caution">
    <text evidence="3">The sequence shown here is derived from an EMBL/GenBank/DDBJ whole genome shotgun (WGS) entry which is preliminary data.</text>
</comment>
<dbReference type="PANTHER" id="PTHR14386">
    <property type="entry name" value="PROTEIN FAM204A"/>
    <property type="match status" value="1"/>
</dbReference>
<feature type="compositionally biased region" description="Basic residues" evidence="1">
    <location>
        <begin position="112"/>
        <end position="124"/>
    </location>
</feature>
<reference evidence="3 4" key="1">
    <citation type="submission" date="2019-01" db="EMBL/GenBank/DDBJ databases">
        <title>A draft genome assembly of the solar-powered sea slug Elysia chlorotica.</title>
        <authorList>
            <person name="Cai H."/>
            <person name="Li Q."/>
            <person name="Fang X."/>
            <person name="Li J."/>
            <person name="Curtis N.E."/>
            <person name="Altenburger A."/>
            <person name="Shibata T."/>
            <person name="Feng M."/>
            <person name="Maeda T."/>
            <person name="Schwartz J.A."/>
            <person name="Shigenobu S."/>
            <person name="Lundholm N."/>
            <person name="Nishiyama T."/>
            <person name="Yang H."/>
            <person name="Hasebe M."/>
            <person name="Li S."/>
            <person name="Pierce S.K."/>
            <person name="Wang J."/>
        </authorList>
    </citation>
    <scope>NUCLEOTIDE SEQUENCE [LARGE SCALE GENOMIC DNA]</scope>
    <source>
        <strain evidence="3">EC2010</strain>
        <tissue evidence="3">Whole organism of an adult</tissue>
    </source>
</reference>
<accession>A0A433TX20</accession>
<feature type="non-terminal residue" evidence="3">
    <location>
        <position position="1"/>
    </location>
</feature>
<keyword evidence="2" id="KW-0472">Membrane</keyword>
<organism evidence="3 4">
    <name type="scientific">Elysia chlorotica</name>
    <name type="common">Eastern emerald elysia</name>
    <name type="synonym">Sea slug</name>
    <dbReference type="NCBI Taxonomy" id="188477"/>
    <lineage>
        <taxon>Eukaryota</taxon>
        <taxon>Metazoa</taxon>
        <taxon>Spiralia</taxon>
        <taxon>Lophotrochozoa</taxon>
        <taxon>Mollusca</taxon>
        <taxon>Gastropoda</taxon>
        <taxon>Heterobranchia</taxon>
        <taxon>Euthyneura</taxon>
        <taxon>Panpulmonata</taxon>
        <taxon>Sacoglossa</taxon>
        <taxon>Placobranchoidea</taxon>
        <taxon>Plakobranchidae</taxon>
        <taxon>Elysia</taxon>
    </lineage>
</organism>
<evidence type="ECO:0000313" key="3">
    <source>
        <dbReference type="EMBL" id="RUS86129.1"/>
    </source>
</evidence>
<sequence>TRQAAVVFFYTYEVLNDFLLFFFIFCNSSSSRSDISTEKSEIISLISVNNHLQTTDHSRPPPETSTEKRIAQAIKEGDFSSAEAMSDRLATLEAGEKVAAAFDAKRFLQQKEKKKQTKQRKRRNLIGDLKPSSDGRLKETCELVKLYAAWNHTSRNLLIFF</sequence>